<feature type="domain" description="ABC transporter" evidence="10">
    <location>
        <begin position="53"/>
        <end position="308"/>
    </location>
</feature>
<comment type="subcellular location">
    <subcellularLocation>
        <location evidence="1">Membrane</location>
        <topology evidence="1">Multi-pass membrane protein</topology>
    </subcellularLocation>
</comment>
<feature type="transmembrane region" description="Helical" evidence="9">
    <location>
        <begin position="532"/>
        <end position="554"/>
    </location>
</feature>
<dbReference type="EMBL" id="CAJNOG010002863">
    <property type="protein sequence ID" value="CAF1519729.1"/>
    <property type="molecule type" value="Genomic_DNA"/>
</dbReference>
<evidence type="ECO:0000256" key="4">
    <source>
        <dbReference type="ARBA" id="ARBA00022692"/>
    </source>
</evidence>
<dbReference type="GO" id="GO:0008514">
    <property type="term" value="F:organic anion transmembrane transporter activity"/>
    <property type="evidence" value="ECO:0007669"/>
    <property type="project" value="UniProtKB-ARBA"/>
</dbReference>
<dbReference type="GO" id="GO:0015562">
    <property type="term" value="F:efflux transmembrane transporter activity"/>
    <property type="evidence" value="ECO:0007669"/>
    <property type="project" value="UniProtKB-ARBA"/>
</dbReference>
<organism evidence="11 12">
    <name type="scientific">Adineta steineri</name>
    <dbReference type="NCBI Taxonomy" id="433720"/>
    <lineage>
        <taxon>Eukaryota</taxon>
        <taxon>Metazoa</taxon>
        <taxon>Spiralia</taxon>
        <taxon>Gnathifera</taxon>
        <taxon>Rotifera</taxon>
        <taxon>Eurotatoria</taxon>
        <taxon>Bdelloidea</taxon>
        <taxon>Adinetida</taxon>
        <taxon>Adinetidae</taxon>
        <taxon>Adineta</taxon>
    </lineage>
</organism>
<feature type="transmembrane region" description="Helical" evidence="9">
    <location>
        <begin position="425"/>
        <end position="447"/>
    </location>
</feature>
<evidence type="ECO:0000256" key="3">
    <source>
        <dbReference type="ARBA" id="ARBA00022448"/>
    </source>
</evidence>
<evidence type="ECO:0000256" key="5">
    <source>
        <dbReference type="ARBA" id="ARBA00022741"/>
    </source>
</evidence>
<dbReference type="InterPro" id="IPR003439">
    <property type="entry name" value="ABC_transporter-like_ATP-bd"/>
</dbReference>
<dbReference type="GO" id="GO:0016887">
    <property type="term" value="F:ATP hydrolysis activity"/>
    <property type="evidence" value="ECO:0007669"/>
    <property type="project" value="InterPro"/>
</dbReference>
<dbReference type="Pfam" id="PF19055">
    <property type="entry name" value="ABC2_membrane_7"/>
    <property type="match status" value="1"/>
</dbReference>
<evidence type="ECO:0000313" key="12">
    <source>
        <dbReference type="Proteomes" id="UP000663845"/>
    </source>
</evidence>
<protein>
    <recommendedName>
        <fullName evidence="10">ABC transporter domain-containing protein</fullName>
    </recommendedName>
</protein>
<keyword evidence="4 9" id="KW-0812">Transmembrane</keyword>
<dbReference type="InterPro" id="IPR050352">
    <property type="entry name" value="ABCG_transporters"/>
</dbReference>
<dbReference type="CDD" id="cd03213">
    <property type="entry name" value="ABCG_EPDR"/>
    <property type="match status" value="1"/>
</dbReference>
<evidence type="ECO:0000256" key="9">
    <source>
        <dbReference type="SAM" id="Phobius"/>
    </source>
</evidence>
<dbReference type="Pfam" id="PF01061">
    <property type="entry name" value="ABC2_membrane"/>
    <property type="match status" value="1"/>
</dbReference>
<keyword evidence="8 9" id="KW-0472">Membrane</keyword>
<dbReference type="GO" id="GO:0005524">
    <property type="term" value="F:ATP binding"/>
    <property type="evidence" value="ECO:0007669"/>
    <property type="project" value="UniProtKB-KW"/>
</dbReference>
<keyword evidence="3" id="KW-0813">Transport</keyword>
<comment type="caution">
    <text evidence="11">The sequence shown here is derived from an EMBL/GenBank/DDBJ whole genome shotgun (WGS) entry which is preliminary data.</text>
</comment>
<feature type="non-terminal residue" evidence="11">
    <location>
        <position position="1"/>
    </location>
</feature>
<dbReference type="InterPro" id="IPR027417">
    <property type="entry name" value="P-loop_NTPase"/>
</dbReference>
<evidence type="ECO:0000256" key="7">
    <source>
        <dbReference type="ARBA" id="ARBA00022989"/>
    </source>
</evidence>
<feature type="transmembrane region" description="Helical" evidence="9">
    <location>
        <begin position="467"/>
        <end position="493"/>
    </location>
</feature>
<evidence type="ECO:0000313" key="11">
    <source>
        <dbReference type="EMBL" id="CAF1519729.1"/>
    </source>
</evidence>
<evidence type="ECO:0000259" key="10">
    <source>
        <dbReference type="PROSITE" id="PS50893"/>
    </source>
</evidence>
<dbReference type="InterPro" id="IPR013525">
    <property type="entry name" value="ABC2_TM"/>
</dbReference>
<evidence type="ECO:0000256" key="2">
    <source>
        <dbReference type="ARBA" id="ARBA00005814"/>
    </source>
</evidence>
<keyword evidence="6" id="KW-0067">ATP-binding</keyword>
<dbReference type="InterPro" id="IPR003593">
    <property type="entry name" value="AAA+_ATPase"/>
</dbReference>
<feature type="transmembrane region" description="Helical" evidence="9">
    <location>
        <begin position="619"/>
        <end position="639"/>
    </location>
</feature>
<evidence type="ECO:0000256" key="1">
    <source>
        <dbReference type="ARBA" id="ARBA00004141"/>
    </source>
</evidence>
<comment type="similarity">
    <text evidence="2">Belongs to the ABC transporter superfamily. ABCG family. Eye pigment precursor importer (TC 3.A.1.204) subfamily.</text>
</comment>
<dbReference type="FunFam" id="3.40.50.300:FF:000622">
    <property type="entry name" value="ATP-binding cassette sub-family G member 2"/>
    <property type="match status" value="1"/>
</dbReference>
<dbReference type="InterPro" id="IPR043926">
    <property type="entry name" value="ABCG_dom"/>
</dbReference>
<accession>A0A815UEP6</accession>
<dbReference type="Gene3D" id="3.40.50.300">
    <property type="entry name" value="P-loop containing nucleotide triphosphate hydrolases"/>
    <property type="match status" value="1"/>
</dbReference>
<reference evidence="11" key="1">
    <citation type="submission" date="2021-02" db="EMBL/GenBank/DDBJ databases">
        <authorList>
            <person name="Nowell W R."/>
        </authorList>
    </citation>
    <scope>NUCLEOTIDE SEQUENCE</scope>
</reference>
<dbReference type="PANTHER" id="PTHR48041">
    <property type="entry name" value="ABC TRANSPORTER G FAMILY MEMBER 28"/>
    <property type="match status" value="1"/>
</dbReference>
<dbReference type="PROSITE" id="PS50893">
    <property type="entry name" value="ABC_TRANSPORTER_2"/>
    <property type="match status" value="1"/>
</dbReference>
<name>A0A815UEP6_9BILA</name>
<dbReference type="PANTHER" id="PTHR48041:SF116">
    <property type="entry name" value="PROTEIN BROWN"/>
    <property type="match status" value="1"/>
</dbReference>
<dbReference type="GO" id="GO:0140359">
    <property type="term" value="F:ABC-type transporter activity"/>
    <property type="evidence" value="ECO:0007669"/>
    <property type="project" value="InterPro"/>
</dbReference>
<dbReference type="Proteomes" id="UP000663845">
    <property type="component" value="Unassembled WGS sequence"/>
</dbReference>
<dbReference type="SUPFAM" id="SSF52540">
    <property type="entry name" value="P-loop containing nucleoside triphosphate hydrolases"/>
    <property type="match status" value="1"/>
</dbReference>
<feature type="transmembrane region" description="Helical" evidence="9">
    <location>
        <begin position="392"/>
        <end position="413"/>
    </location>
</feature>
<keyword evidence="5" id="KW-0547">Nucleotide-binding</keyword>
<dbReference type="Pfam" id="PF00005">
    <property type="entry name" value="ABC_tran"/>
    <property type="match status" value="1"/>
</dbReference>
<dbReference type="SMART" id="SM00382">
    <property type="entry name" value="AAA"/>
    <property type="match status" value="1"/>
</dbReference>
<sequence>RFLDFITNKVTSMRTFQRIRNTMVHSDSRNENSSQTFIRVVSTDSEQTMGTTISFRNINYTINTENNLCAKLPCYRSIPNRQILSDISGSFQPGINAILGPTGCGKSTLLDILADRKDRGTYEGHVSINPHSRPASSICRYMTGYVVQDDIFSGVLTVRENIAFSANLRLPCSMTRTERLERVEKVIEQLGLKECANTRMGTEFQRGVSGGERKRTCIAMEMVLEPIILFLDEPTTGLDSSTAFNVIQCLHDLSQTGCTIIFSIHQPSHSIFKLFDTVLLMLHGHTVYFGPSSDLMPYFSGQGVSYDPHANPVDHALDMLHHASSSSSEVQNLYENYRQSSMYNEYETSFSDNVDDYDTYCVTQKLDRSIKSDFFYVSQRTLRNAMRNSALIIWQIAVAIILGILTGLLYYQLPRTTDSGIENRLGGIFFIVVNQIFSTATALEPFIKERALFIHENVSGYYSISTLFLAKLICDLLPMRVIPSLVFSIICYFMTGLQRTTTKFLIFLLTIFMANVFGSAMCFFIAATIPVFAVALIVLVLVFVIMMVFSGFLVELTSVFSFLRWIKWVSAFRYASNVLTINEFHNIQFCLANQTNLCPSSGVDILRKRSIDHESNWDLWKYFLALTLMAVLSFLMAYMRLRLIKKVK</sequence>
<dbReference type="GO" id="GO:0016324">
    <property type="term" value="C:apical plasma membrane"/>
    <property type="evidence" value="ECO:0007669"/>
    <property type="project" value="UniProtKB-ARBA"/>
</dbReference>
<evidence type="ECO:0000256" key="8">
    <source>
        <dbReference type="ARBA" id="ARBA00023136"/>
    </source>
</evidence>
<feature type="transmembrane region" description="Helical" evidence="9">
    <location>
        <begin position="505"/>
        <end position="526"/>
    </location>
</feature>
<gene>
    <name evidence="11" type="ORF">JYZ213_LOCUS44500</name>
</gene>
<keyword evidence="7 9" id="KW-1133">Transmembrane helix</keyword>
<dbReference type="AlphaFoldDB" id="A0A815UEP6"/>
<proteinExistence type="inferred from homology"/>
<evidence type="ECO:0000256" key="6">
    <source>
        <dbReference type="ARBA" id="ARBA00022840"/>
    </source>
</evidence>